<sequence>MFRSRQGRQESGGHGAGTLEKKTKTKRKAQDTPTETAQQKPIPTTGRLEPVEAPVTLGEKRGPFRSFMGISEVTARGILALGSMEYLPGISVGLKDVRLPLCWFVACLQESALSWVWPLIE</sequence>
<comment type="caution">
    <text evidence="2">The sequence shown here is derived from an EMBL/GenBank/DDBJ whole genome shotgun (WGS) entry which is preliminary data.</text>
</comment>
<dbReference type="AlphaFoldDB" id="A0AAV7NV88"/>
<gene>
    <name evidence="2" type="ORF">NDU88_008006</name>
</gene>
<accession>A0AAV7NV88</accession>
<keyword evidence="3" id="KW-1185">Reference proteome</keyword>
<name>A0AAV7NV88_PLEWA</name>
<evidence type="ECO:0000313" key="2">
    <source>
        <dbReference type="EMBL" id="KAJ1119821.1"/>
    </source>
</evidence>
<dbReference type="EMBL" id="JANPWB010000012">
    <property type="protein sequence ID" value="KAJ1119821.1"/>
    <property type="molecule type" value="Genomic_DNA"/>
</dbReference>
<proteinExistence type="predicted"/>
<evidence type="ECO:0000313" key="3">
    <source>
        <dbReference type="Proteomes" id="UP001066276"/>
    </source>
</evidence>
<organism evidence="2 3">
    <name type="scientific">Pleurodeles waltl</name>
    <name type="common">Iberian ribbed newt</name>
    <dbReference type="NCBI Taxonomy" id="8319"/>
    <lineage>
        <taxon>Eukaryota</taxon>
        <taxon>Metazoa</taxon>
        <taxon>Chordata</taxon>
        <taxon>Craniata</taxon>
        <taxon>Vertebrata</taxon>
        <taxon>Euteleostomi</taxon>
        <taxon>Amphibia</taxon>
        <taxon>Batrachia</taxon>
        <taxon>Caudata</taxon>
        <taxon>Salamandroidea</taxon>
        <taxon>Salamandridae</taxon>
        <taxon>Pleurodelinae</taxon>
        <taxon>Pleurodeles</taxon>
    </lineage>
</organism>
<dbReference type="Proteomes" id="UP001066276">
    <property type="component" value="Chromosome 8"/>
</dbReference>
<evidence type="ECO:0000256" key="1">
    <source>
        <dbReference type="SAM" id="MobiDB-lite"/>
    </source>
</evidence>
<feature type="compositionally biased region" description="Polar residues" evidence="1">
    <location>
        <begin position="31"/>
        <end position="42"/>
    </location>
</feature>
<protein>
    <submittedName>
        <fullName evidence="2">Uncharacterized protein</fullName>
    </submittedName>
</protein>
<reference evidence="2" key="1">
    <citation type="journal article" date="2022" name="bioRxiv">
        <title>Sequencing and chromosome-scale assembly of the giantPleurodeles waltlgenome.</title>
        <authorList>
            <person name="Brown T."/>
            <person name="Elewa A."/>
            <person name="Iarovenko S."/>
            <person name="Subramanian E."/>
            <person name="Araus A.J."/>
            <person name="Petzold A."/>
            <person name="Susuki M."/>
            <person name="Suzuki K.-i.T."/>
            <person name="Hayashi T."/>
            <person name="Toyoda A."/>
            <person name="Oliveira C."/>
            <person name="Osipova E."/>
            <person name="Leigh N.D."/>
            <person name="Simon A."/>
            <person name="Yun M.H."/>
        </authorList>
    </citation>
    <scope>NUCLEOTIDE SEQUENCE</scope>
    <source>
        <strain evidence="2">20211129_DDA</strain>
        <tissue evidence="2">Liver</tissue>
    </source>
</reference>
<feature type="region of interest" description="Disordered" evidence="1">
    <location>
        <begin position="1"/>
        <end position="52"/>
    </location>
</feature>